<dbReference type="Gene3D" id="3.40.50.1820">
    <property type="entry name" value="alpha/beta hydrolase"/>
    <property type="match status" value="1"/>
</dbReference>
<dbReference type="InterPro" id="IPR050261">
    <property type="entry name" value="FrsA_esterase"/>
</dbReference>
<evidence type="ECO:0000259" key="2">
    <source>
        <dbReference type="Pfam" id="PF01738"/>
    </source>
</evidence>
<evidence type="ECO:0000313" key="4">
    <source>
        <dbReference type="Proteomes" id="UP000176317"/>
    </source>
</evidence>
<keyword evidence="1" id="KW-1133">Transmembrane helix</keyword>
<feature type="transmembrane region" description="Helical" evidence="1">
    <location>
        <begin position="12"/>
        <end position="31"/>
    </location>
</feature>
<gene>
    <name evidence="3" type="ORF">A2164_01685</name>
</gene>
<accession>A0A1F5G051</accession>
<evidence type="ECO:0000256" key="1">
    <source>
        <dbReference type="SAM" id="Phobius"/>
    </source>
</evidence>
<feature type="domain" description="Dienelactone hydrolase" evidence="2">
    <location>
        <begin position="139"/>
        <end position="189"/>
    </location>
</feature>
<dbReference type="GO" id="GO:0016787">
    <property type="term" value="F:hydrolase activity"/>
    <property type="evidence" value="ECO:0007669"/>
    <property type="project" value="InterPro"/>
</dbReference>
<dbReference type="Pfam" id="PF01738">
    <property type="entry name" value="DLH"/>
    <property type="match status" value="1"/>
</dbReference>
<sequence length="377" mass="42890">MKFWKKALLTNLKIISIIIGIFIIFFLTPFGKPFSKTLLLVPEVIPRFPIRPLNYLSREPQIQTIEFVSGERKIIADIYRLRDNKKHPAIVISLGVLATSDNSDLVKLAKAFSRLGYVVVIPEFPDLISGFVWTDSVEILVSSAEYLSKQDYIDKKRIGFAGFCVGGSVAIVAASQPQISEKIAFVGAISPYYDAYLTAQVSVMQKQKDIQGKYIEWNPASLTINTLIKQFTNVIITPNEKELVFELLMNNRQMSQETYQQLSIQSQRIYDFFNKGGSVDLAYLPDDLQRVMRDISPKTFISGFKAKLLLLNDKNDTFVPRSEVLALVNNISNDKLLFVEVDSFEHVNPKTNLPRLAILKQLWHVGYYVYNMISIIE</sequence>
<dbReference type="PANTHER" id="PTHR22946:SF0">
    <property type="entry name" value="DIENELACTONE HYDROLASE DOMAIN-CONTAINING PROTEIN"/>
    <property type="match status" value="1"/>
</dbReference>
<dbReference type="AlphaFoldDB" id="A0A1F5G051"/>
<keyword evidence="1" id="KW-0812">Transmembrane</keyword>
<dbReference type="EMBL" id="MFAT01000074">
    <property type="protein sequence ID" value="OGD85222.1"/>
    <property type="molecule type" value="Genomic_DNA"/>
</dbReference>
<dbReference type="InterPro" id="IPR029058">
    <property type="entry name" value="AB_hydrolase_fold"/>
</dbReference>
<dbReference type="SUPFAM" id="SSF53474">
    <property type="entry name" value="alpha/beta-Hydrolases"/>
    <property type="match status" value="1"/>
</dbReference>
<evidence type="ECO:0000313" key="3">
    <source>
        <dbReference type="EMBL" id="OGD85222.1"/>
    </source>
</evidence>
<protein>
    <recommendedName>
        <fullName evidence="2">Dienelactone hydrolase domain-containing protein</fullName>
    </recommendedName>
</protein>
<name>A0A1F5G051_9BACT</name>
<comment type="caution">
    <text evidence="3">The sequence shown here is derived from an EMBL/GenBank/DDBJ whole genome shotgun (WGS) entry which is preliminary data.</text>
</comment>
<keyword evidence="1" id="KW-0472">Membrane</keyword>
<dbReference type="InterPro" id="IPR002925">
    <property type="entry name" value="Dienelactn_hydro"/>
</dbReference>
<proteinExistence type="predicted"/>
<dbReference type="PANTHER" id="PTHR22946">
    <property type="entry name" value="DIENELACTONE HYDROLASE DOMAIN-CONTAINING PROTEIN-RELATED"/>
    <property type="match status" value="1"/>
</dbReference>
<dbReference type="Proteomes" id="UP000176317">
    <property type="component" value="Unassembled WGS sequence"/>
</dbReference>
<reference evidence="3 4" key="1">
    <citation type="journal article" date="2016" name="Nat. Commun.">
        <title>Thousands of microbial genomes shed light on interconnected biogeochemical processes in an aquifer system.</title>
        <authorList>
            <person name="Anantharaman K."/>
            <person name="Brown C.T."/>
            <person name="Hug L.A."/>
            <person name="Sharon I."/>
            <person name="Castelle C.J."/>
            <person name="Probst A.J."/>
            <person name="Thomas B.C."/>
            <person name="Singh A."/>
            <person name="Wilkins M.J."/>
            <person name="Karaoz U."/>
            <person name="Brodie E.L."/>
            <person name="Williams K.H."/>
            <person name="Hubbard S.S."/>
            <person name="Banfield J.F."/>
        </authorList>
    </citation>
    <scope>NUCLEOTIDE SEQUENCE [LARGE SCALE GENOMIC DNA]</scope>
</reference>
<organism evidence="3 4">
    <name type="scientific">Candidatus Curtissbacteria bacterium RBG_13_35_7</name>
    <dbReference type="NCBI Taxonomy" id="1797705"/>
    <lineage>
        <taxon>Bacteria</taxon>
        <taxon>Candidatus Curtissiibacteriota</taxon>
    </lineage>
</organism>